<accession>A0A3S5BKL6</accession>
<keyword evidence="3" id="KW-1185">Reference proteome</keyword>
<dbReference type="Proteomes" id="UP000784294">
    <property type="component" value="Unassembled WGS sequence"/>
</dbReference>
<protein>
    <submittedName>
        <fullName evidence="2">Uncharacterized protein</fullName>
    </submittedName>
</protein>
<evidence type="ECO:0000256" key="1">
    <source>
        <dbReference type="SAM" id="MobiDB-lite"/>
    </source>
</evidence>
<organism evidence="2 3">
    <name type="scientific">Protopolystoma xenopodis</name>
    <dbReference type="NCBI Taxonomy" id="117903"/>
    <lineage>
        <taxon>Eukaryota</taxon>
        <taxon>Metazoa</taxon>
        <taxon>Spiralia</taxon>
        <taxon>Lophotrochozoa</taxon>
        <taxon>Platyhelminthes</taxon>
        <taxon>Monogenea</taxon>
        <taxon>Polyopisthocotylea</taxon>
        <taxon>Polystomatidea</taxon>
        <taxon>Polystomatidae</taxon>
        <taxon>Protopolystoma</taxon>
    </lineage>
</organism>
<reference evidence="2" key="1">
    <citation type="submission" date="2018-11" db="EMBL/GenBank/DDBJ databases">
        <authorList>
            <consortium name="Pathogen Informatics"/>
        </authorList>
    </citation>
    <scope>NUCLEOTIDE SEQUENCE</scope>
</reference>
<feature type="compositionally biased region" description="Basic and acidic residues" evidence="1">
    <location>
        <begin position="103"/>
        <end position="113"/>
    </location>
</feature>
<dbReference type="AlphaFoldDB" id="A0A3S5BKL6"/>
<comment type="caution">
    <text evidence="2">The sequence shown here is derived from an EMBL/GenBank/DDBJ whole genome shotgun (WGS) entry which is preliminary data.</text>
</comment>
<name>A0A3S5BKL6_9PLAT</name>
<feature type="region of interest" description="Disordered" evidence="1">
    <location>
        <begin position="94"/>
        <end position="113"/>
    </location>
</feature>
<evidence type="ECO:0000313" key="2">
    <source>
        <dbReference type="EMBL" id="VEL06910.1"/>
    </source>
</evidence>
<proteinExistence type="predicted"/>
<gene>
    <name evidence="2" type="ORF">PXEA_LOCUS350</name>
</gene>
<sequence length="113" mass="12309">MEMVEEQSANGDYVYALPGPLPHAPPANLPQEVLSPLPSAAASGNREEQEAKSPSSKIRLSGELPNFHLVSRLHVHKIAILLIVWNSKNACSMGSGLPVKRRPANETKPFEYV</sequence>
<dbReference type="EMBL" id="CAAALY010000624">
    <property type="protein sequence ID" value="VEL06910.1"/>
    <property type="molecule type" value="Genomic_DNA"/>
</dbReference>
<feature type="region of interest" description="Disordered" evidence="1">
    <location>
        <begin position="15"/>
        <end position="57"/>
    </location>
</feature>
<feature type="compositionally biased region" description="Pro residues" evidence="1">
    <location>
        <begin position="19"/>
        <end position="28"/>
    </location>
</feature>
<evidence type="ECO:0000313" key="3">
    <source>
        <dbReference type="Proteomes" id="UP000784294"/>
    </source>
</evidence>